<evidence type="ECO:0000313" key="2">
    <source>
        <dbReference type="Proteomes" id="UP000011518"/>
    </source>
</evidence>
<gene>
    <name evidence="1" type="ORF">TREES_T100007262</name>
</gene>
<proteinExistence type="predicted"/>
<name>L9L104_TUPCH</name>
<dbReference type="AlphaFoldDB" id="L9L104"/>
<reference evidence="2" key="2">
    <citation type="journal article" date="2013" name="Nat. Commun.">
        <title>Genome of the Chinese tree shrew.</title>
        <authorList>
            <person name="Fan Y."/>
            <person name="Huang Z.Y."/>
            <person name="Cao C.C."/>
            <person name="Chen C.S."/>
            <person name="Chen Y.X."/>
            <person name="Fan D.D."/>
            <person name="He J."/>
            <person name="Hou H.L."/>
            <person name="Hu L."/>
            <person name="Hu X.T."/>
            <person name="Jiang X.T."/>
            <person name="Lai R."/>
            <person name="Lang Y.S."/>
            <person name="Liang B."/>
            <person name="Liao S.G."/>
            <person name="Mu D."/>
            <person name="Ma Y.Y."/>
            <person name="Niu Y.Y."/>
            <person name="Sun X.Q."/>
            <person name="Xia J.Q."/>
            <person name="Xiao J."/>
            <person name="Xiong Z.Q."/>
            <person name="Xu L."/>
            <person name="Yang L."/>
            <person name="Zhang Y."/>
            <person name="Zhao W."/>
            <person name="Zhao X.D."/>
            <person name="Zheng Y.T."/>
            <person name="Zhou J.M."/>
            <person name="Zhu Y.B."/>
            <person name="Zhang G.J."/>
            <person name="Wang J."/>
            <person name="Yao Y.G."/>
        </authorList>
    </citation>
    <scope>NUCLEOTIDE SEQUENCE [LARGE SCALE GENOMIC DNA]</scope>
</reference>
<dbReference type="EMBL" id="KB320561">
    <property type="protein sequence ID" value="ELW68731.1"/>
    <property type="molecule type" value="Genomic_DNA"/>
</dbReference>
<reference evidence="2" key="1">
    <citation type="submission" date="2012-07" db="EMBL/GenBank/DDBJ databases">
        <title>Genome of the Chinese tree shrew, a rising model animal genetically related to primates.</title>
        <authorList>
            <person name="Zhang G."/>
            <person name="Fan Y."/>
            <person name="Yao Y."/>
            <person name="Huang Z."/>
        </authorList>
    </citation>
    <scope>NUCLEOTIDE SEQUENCE [LARGE SCALE GENOMIC DNA]</scope>
</reference>
<sequence>MARMRRRAAKHEVRSNEVTKAANYWFSSLPPSGSGLREFRFIKCEKPAKRAESLEILKAERMRLHQMMLPTRTAQACFENCYLSFLPMFPPSSRLPPRPLRPPSQQHLERQAGLWRGGWLAALHGWLLIPTGFTVDPPLLVTAALPGYIFIHSQWYNEGNLAPSEREPKFMLLSLGGFNAGQQLGRSAYPEV</sequence>
<evidence type="ECO:0000313" key="1">
    <source>
        <dbReference type="EMBL" id="ELW68731.1"/>
    </source>
</evidence>
<organism evidence="1 2">
    <name type="scientific">Tupaia chinensis</name>
    <name type="common">Chinese tree shrew</name>
    <name type="synonym">Tupaia belangeri chinensis</name>
    <dbReference type="NCBI Taxonomy" id="246437"/>
    <lineage>
        <taxon>Eukaryota</taxon>
        <taxon>Metazoa</taxon>
        <taxon>Chordata</taxon>
        <taxon>Craniata</taxon>
        <taxon>Vertebrata</taxon>
        <taxon>Euteleostomi</taxon>
        <taxon>Mammalia</taxon>
        <taxon>Eutheria</taxon>
        <taxon>Euarchontoglires</taxon>
        <taxon>Scandentia</taxon>
        <taxon>Tupaiidae</taxon>
        <taxon>Tupaia</taxon>
    </lineage>
</organism>
<dbReference type="InParanoid" id="L9L104"/>
<dbReference type="Proteomes" id="UP000011518">
    <property type="component" value="Unassembled WGS sequence"/>
</dbReference>
<protein>
    <submittedName>
        <fullName evidence="1">Uncharacterized protein</fullName>
    </submittedName>
</protein>
<keyword evidence="2" id="KW-1185">Reference proteome</keyword>
<accession>L9L104</accession>